<name>A0A8S4N2D2_OWEFU</name>
<keyword evidence="1" id="KW-0812">Transmembrane</keyword>
<dbReference type="AlphaFoldDB" id="A0A8S4N2D2"/>
<keyword evidence="1" id="KW-1133">Transmembrane helix</keyword>
<comment type="caution">
    <text evidence="2">The sequence shown here is derived from an EMBL/GenBank/DDBJ whole genome shotgun (WGS) entry which is preliminary data.</text>
</comment>
<feature type="transmembrane region" description="Helical" evidence="1">
    <location>
        <begin position="359"/>
        <end position="381"/>
    </location>
</feature>
<dbReference type="Proteomes" id="UP000749559">
    <property type="component" value="Unassembled WGS sequence"/>
</dbReference>
<evidence type="ECO:0000313" key="2">
    <source>
        <dbReference type="EMBL" id="CAH1775239.1"/>
    </source>
</evidence>
<feature type="transmembrane region" description="Helical" evidence="1">
    <location>
        <begin position="77"/>
        <end position="101"/>
    </location>
</feature>
<reference evidence="2" key="1">
    <citation type="submission" date="2022-03" db="EMBL/GenBank/DDBJ databases">
        <authorList>
            <person name="Martin C."/>
        </authorList>
    </citation>
    <scope>NUCLEOTIDE SEQUENCE</scope>
</reference>
<accession>A0A8S4N2D2</accession>
<keyword evidence="3" id="KW-1185">Reference proteome</keyword>
<gene>
    <name evidence="2" type="ORF">OFUS_LOCUS2567</name>
</gene>
<feature type="transmembrane region" description="Helical" evidence="1">
    <location>
        <begin position="42"/>
        <end position="65"/>
    </location>
</feature>
<feature type="transmembrane region" description="Helical" evidence="1">
    <location>
        <begin position="387"/>
        <end position="407"/>
    </location>
</feature>
<proteinExistence type="predicted"/>
<feature type="transmembrane region" description="Helical" evidence="1">
    <location>
        <begin position="146"/>
        <end position="168"/>
    </location>
</feature>
<dbReference type="EMBL" id="CAIIXF020000001">
    <property type="protein sequence ID" value="CAH1775239.1"/>
    <property type="molecule type" value="Genomic_DNA"/>
</dbReference>
<keyword evidence="1" id="KW-0472">Membrane</keyword>
<evidence type="ECO:0000256" key="1">
    <source>
        <dbReference type="SAM" id="Phobius"/>
    </source>
</evidence>
<evidence type="ECO:0000313" key="3">
    <source>
        <dbReference type="Proteomes" id="UP000749559"/>
    </source>
</evidence>
<organism evidence="2 3">
    <name type="scientific">Owenia fusiformis</name>
    <name type="common">Polychaete worm</name>
    <dbReference type="NCBI Taxonomy" id="6347"/>
    <lineage>
        <taxon>Eukaryota</taxon>
        <taxon>Metazoa</taxon>
        <taxon>Spiralia</taxon>
        <taxon>Lophotrochozoa</taxon>
        <taxon>Annelida</taxon>
        <taxon>Polychaeta</taxon>
        <taxon>Sedentaria</taxon>
        <taxon>Canalipalpata</taxon>
        <taxon>Sabellida</taxon>
        <taxon>Oweniida</taxon>
        <taxon>Oweniidae</taxon>
        <taxon>Owenia</taxon>
    </lineage>
</organism>
<protein>
    <submittedName>
        <fullName evidence="2">Uncharacterized protein</fullName>
    </submittedName>
</protein>
<feature type="transmembrane region" description="Helical" evidence="1">
    <location>
        <begin position="174"/>
        <end position="193"/>
    </location>
</feature>
<feature type="non-terminal residue" evidence="2">
    <location>
        <position position="435"/>
    </location>
</feature>
<sequence>MTERGITDIAFTIVENVTVVNCKQMLDDKSDKYGCRHYYRTASAAVITFCCIAMYIQINWLFLSYKGKRLHIRENTFHFVQVFVHICGILKEFIISILVALDFNECTLQGVFTWRKYLPICRLSMKCLCLIGIIRMVKVTQPYRRIPWWIICVMSVIVCLYCVILVIIPDNNGLVWVDNVADICCFGLTVIVHSKMVWSLRKKIFTVHIQPNVKSRAKQSNVQPPFDAFQVCKLDNMHDDIQTNTVDAFQIHIDLNELENNEARSKELSNEEPQDKIINDIKATFNSFVKVNVEQGMNKICPKYENKTAECFKVKNWNKNKIFPFSPSKPFRGHRQNQQEQLSIIHPSRQKDLIWEYKLIASEVIVLLIAAFFHLVVQITFRMNDSQLFHFLYSIFVLCLYSAIKCLKFLTSKALRHEFIKFYSKKSLQKDSVHV</sequence>